<dbReference type="AlphaFoldDB" id="A0A314UQJ2"/>
<sequence>MDHEVGGSPRTLHRSTTKPYRYKSGRLIVATGEAIYILWDYSSSAAWTNSLGLSKTHTSNWLHNRTVRRDFGSSVVKIRRTLAPAESVVGFSKASSLFVAGCSMCH</sequence>
<name>A0A314UQJ2_PRUYE</name>
<evidence type="ECO:0000313" key="1">
    <source>
        <dbReference type="EMBL" id="PQM39795.1"/>
    </source>
</evidence>
<keyword evidence="2" id="KW-1185">Reference proteome</keyword>
<evidence type="ECO:0000313" key="2">
    <source>
        <dbReference type="Proteomes" id="UP000250321"/>
    </source>
</evidence>
<accession>A0A314UQJ2</accession>
<dbReference type="EMBL" id="PJQY01003154">
    <property type="protein sequence ID" value="PQM39795.1"/>
    <property type="molecule type" value="Genomic_DNA"/>
</dbReference>
<comment type="caution">
    <text evidence="1">The sequence shown here is derived from an EMBL/GenBank/DDBJ whole genome shotgun (WGS) entry which is preliminary data.</text>
</comment>
<reference evidence="1 2" key="1">
    <citation type="submission" date="2018-02" db="EMBL/GenBank/DDBJ databases">
        <title>Draft genome of wild Prunus yedoensis var. nudiflora.</title>
        <authorList>
            <person name="Baek S."/>
            <person name="Kim J.-H."/>
            <person name="Choi K."/>
            <person name="Kim G.-B."/>
            <person name="Cho A."/>
            <person name="Jang H."/>
            <person name="Shin C.-H."/>
            <person name="Yu H.-J."/>
            <person name="Mun J.-H."/>
        </authorList>
    </citation>
    <scope>NUCLEOTIDE SEQUENCE [LARGE SCALE GENOMIC DNA]</scope>
    <source>
        <strain evidence="2">cv. Jeju island</strain>
        <tissue evidence="1">Leaf</tissue>
    </source>
</reference>
<proteinExistence type="predicted"/>
<organism evidence="1 2">
    <name type="scientific">Prunus yedoensis var. nudiflora</name>
    <dbReference type="NCBI Taxonomy" id="2094558"/>
    <lineage>
        <taxon>Eukaryota</taxon>
        <taxon>Viridiplantae</taxon>
        <taxon>Streptophyta</taxon>
        <taxon>Embryophyta</taxon>
        <taxon>Tracheophyta</taxon>
        <taxon>Spermatophyta</taxon>
        <taxon>Magnoliopsida</taxon>
        <taxon>eudicotyledons</taxon>
        <taxon>Gunneridae</taxon>
        <taxon>Pentapetalae</taxon>
        <taxon>rosids</taxon>
        <taxon>fabids</taxon>
        <taxon>Rosales</taxon>
        <taxon>Rosaceae</taxon>
        <taxon>Amygdaloideae</taxon>
        <taxon>Amygdaleae</taxon>
        <taxon>Prunus</taxon>
    </lineage>
</organism>
<dbReference type="Proteomes" id="UP000250321">
    <property type="component" value="Unassembled WGS sequence"/>
</dbReference>
<gene>
    <name evidence="1" type="ORF">Pyn_30788</name>
</gene>
<protein>
    <submittedName>
        <fullName evidence="1">Uncharacterized protein</fullName>
    </submittedName>
</protein>